<dbReference type="InterPro" id="IPR002060">
    <property type="entry name" value="Squ/phyt_synthse"/>
</dbReference>
<evidence type="ECO:0000313" key="1">
    <source>
        <dbReference type="EMBL" id="MFD1787211.1"/>
    </source>
</evidence>
<dbReference type="Gene3D" id="1.10.600.10">
    <property type="entry name" value="Farnesyl Diphosphate Synthase"/>
    <property type="match status" value="1"/>
</dbReference>
<sequence length="214" mass="23073">MSDALSLTLQQLPEAVRPAIEALFALDRRLEELARRTRDPLVAQMRLTWWAEALTALGTRPAPAEPLLQSLAETVVVRGIAGARLAAMVDGWDMLLEDRPLDEAGLSRFAAGRGGVLFDAAAELLGHAFPPAALAGEAWALADLAPSVAPPERESAQRLTEERWREATATRWPTRLRPLGGLALLDILPLGACDGSSGGLAAAWRMLRFRLTGR</sequence>
<dbReference type="SUPFAM" id="SSF48576">
    <property type="entry name" value="Terpenoid synthases"/>
    <property type="match status" value="1"/>
</dbReference>
<protein>
    <submittedName>
        <fullName evidence="1">Squalene/phytoene synthase family protein</fullName>
    </submittedName>
</protein>
<name>A0ABW4NAY8_9SPHN</name>
<proteinExistence type="predicted"/>
<comment type="caution">
    <text evidence="1">The sequence shown here is derived from an EMBL/GenBank/DDBJ whole genome shotgun (WGS) entry which is preliminary data.</text>
</comment>
<organism evidence="1 2">
    <name type="scientific">Sphingomonas floccifaciens</name>
    <dbReference type="NCBI Taxonomy" id="1844115"/>
    <lineage>
        <taxon>Bacteria</taxon>
        <taxon>Pseudomonadati</taxon>
        <taxon>Pseudomonadota</taxon>
        <taxon>Alphaproteobacteria</taxon>
        <taxon>Sphingomonadales</taxon>
        <taxon>Sphingomonadaceae</taxon>
        <taxon>Sphingomonas</taxon>
    </lineage>
</organism>
<gene>
    <name evidence="1" type="ORF">ACFSC3_06480</name>
</gene>
<dbReference type="Pfam" id="PF00494">
    <property type="entry name" value="SQS_PSY"/>
    <property type="match status" value="1"/>
</dbReference>
<reference evidence="2" key="1">
    <citation type="journal article" date="2019" name="Int. J. Syst. Evol. Microbiol.">
        <title>The Global Catalogue of Microorganisms (GCM) 10K type strain sequencing project: providing services to taxonomists for standard genome sequencing and annotation.</title>
        <authorList>
            <consortium name="The Broad Institute Genomics Platform"/>
            <consortium name="The Broad Institute Genome Sequencing Center for Infectious Disease"/>
            <person name="Wu L."/>
            <person name="Ma J."/>
        </authorList>
    </citation>
    <scope>NUCLEOTIDE SEQUENCE [LARGE SCALE GENOMIC DNA]</scope>
    <source>
        <strain evidence="2">Q85</strain>
    </source>
</reference>
<dbReference type="EMBL" id="JBHUFC010000002">
    <property type="protein sequence ID" value="MFD1787211.1"/>
    <property type="molecule type" value="Genomic_DNA"/>
</dbReference>
<dbReference type="Proteomes" id="UP001597283">
    <property type="component" value="Unassembled WGS sequence"/>
</dbReference>
<evidence type="ECO:0000313" key="2">
    <source>
        <dbReference type="Proteomes" id="UP001597283"/>
    </source>
</evidence>
<keyword evidence="2" id="KW-1185">Reference proteome</keyword>
<dbReference type="RefSeq" id="WP_380939572.1">
    <property type="nucleotide sequence ID" value="NZ_JBHUFC010000002.1"/>
</dbReference>
<dbReference type="InterPro" id="IPR008949">
    <property type="entry name" value="Isoprenoid_synthase_dom_sf"/>
</dbReference>
<accession>A0ABW4NAY8</accession>